<dbReference type="Gene3D" id="1.20.140.80">
    <property type="entry name" value="Transcription factor DP"/>
    <property type="match status" value="1"/>
</dbReference>
<dbReference type="GO" id="GO:0005634">
    <property type="term" value="C:nucleus"/>
    <property type="evidence" value="ECO:0007669"/>
    <property type="project" value="UniProtKB-SubCell"/>
</dbReference>
<dbReference type="GO" id="GO:0005667">
    <property type="term" value="C:transcription regulator complex"/>
    <property type="evidence" value="ECO:0007669"/>
    <property type="project" value="InterPro"/>
</dbReference>
<proteinExistence type="evidence at transcript level"/>
<evidence type="ECO:0000256" key="7">
    <source>
        <dbReference type="RuleBase" id="RU003796"/>
    </source>
</evidence>
<dbReference type="SUPFAM" id="SSF46785">
    <property type="entry name" value="Winged helix' DNA-binding domain"/>
    <property type="match status" value="1"/>
</dbReference>
<evidence type="ECO:0000256" key="4">
    <source>
        <dbReference type="ARBA" id="ARBA00023125"/>
    </source>
</evidence>
<dbReference type="PANTHER" id="PTHR12548:SF9">
    <property type="entry name" value="TRANSCRIPTION FACTOR DP"/>
    <property type="match status" value="1"/>
</dbReference>
<feature type="domain" description="Transcription factor DP C-terminal" evidence="10">
    <location>
        <begin position="258"/>
        <end position="402"/>
    </location>
</feature>
<evidence type="ECO:0000256" key="5">
    <source>
        <dbReference type="ARBA" id="ARBA00023163"/>
    </source>
</evidence>
<dbReference type="GO" id="GO:0000977">
    <property type="term" value="F:RNA polymerase II transcription regulatory region sequence-specific DNA binding"/>
    <property type="evidence" value="ECO:0007669"/>
    <property type="project" value="TreeGrafter"/>
</dbReference>
<dbReference type="InterPro" id="IPR015648">
    <property type="entry name" value="Transcrpt_fac_DP"/>
</dbReference>
<dbReference type="InterPro" id="IPR036388">
    <property type="entry name" value="WH-like_DNA-bd_sf"/>
</dbReference>
<comment type="similarity">
    <text evidence="2 7">Belongs to the E2F/DP family.</text>
</comment>
<evidence type="ECO:0000313" key="12">
    <source>
        <dbReference type="EMBL" id="SVE93190.1"/>
    </source>
</evidence>
<dbReference type="InterPro" id="IPR014889">
    <property type="entry name" value="Transc_factor_DP_C"/>
</dbReference>
<feature type="region of interest" description="Disordered" evidence="9">
    <location>
        <begin position="146"/>
        <end position="172"/>
    </location>
</feature>
<feature type="domain" description="E2F/DP family winged-helix DNA-binding" evidence="11">
    <location>
        <begin position="170"/>
        <end position="251"/>
    </location>
</feature>
<name>A0A4Y7NIY9_9CRUS</name>
<dbReference type="SMART" id="SM01138">
    <property type="entry name" value="DP"/>
    <property type="match status" value="1"/>
</dbReference>
<keyword evidence="3 7" id="KW-0805">Transcription regulation</keyword>
<sequence>MSQPTSTGNVIWIQDANGQPQMIKVVHATANKGVPVSMAPGTVRAVLRSNGTVLAATPQMLQSLGRVARAPGPRAMTAGQILAIPLSTGNRAPNAAKASSVQLPIVPVVLSAPQRLNQQHQQHTQVAVTPQQQQQGKNFITPILDHTGSRKRQDLDHEHGSESKRRKVDKGGKGLRHFSMKVCEKVQKKGTTTYNEVADELVAEFTDPARCTSPADQYDQKNIRRRVYDALNVLMAMNIISKEKKEIKWLGLPTNSLQEFQSLEAEKQRRLERIKQKTQQLQELVLQQIAFKSLVQRNKQNERLHGGPPSNSTIQLPFLVVNTNKKTVIDCSISSDKMEYLFSFDDTFEIHDDIEVLKRMGMALGLHKASCTDENLAKAKTYVPKALEHYVDQLASGQHEPQWPENVNPVVKDTDHYASQVGGLRAVTPTASVSTGFSDSEEDDVDDDEESDVEIN</sequence>
<keyword evidence="6 7" id="KW-0539">Nucleus</keyword>
<dbReference type="SUPFAM" id="SSF144074">
    <property type="entry name" value="E2F-DP heterodimerization region"/>
    <property type="match status" value="1"/>
</dbReference>
<dbReference type="EMBL" id="LR023571">
    <property type="protein sequence ID" value="SVE93190.1"/>
    <property type="molecule type" value="mRNA"/>
</dbReference>
<organism evidence="12">
    <name type="scientific">Moina brachiata</name>
    <dbReference type="NCBI Taxonomy" id="675436"/>
    <lineage>
        <taxon>Eukaryota</taxon>
        <taxon>Metazoa</taxon>
        <taxon>Ecdysozoa</taxon>
        <taxon>Arthropoda</taxon>
        <taxon>Crustacea</taxon>
        <taxon>Branchiopoda</taxon>
        <taxon>Diplostraca</taxon>
        <taxon>Cladocera</taxon>
        <taxon>Anomopoda</taxon>
        <taxon>Moinidae</taxon>
        <taxon>Moina</taxon>
    </lineage>
</organism>
<dbReference type="InterPro" id="IPR003316">
    <property type="entry name" value="E2F_WHTH_DNA-bd_dom"/>
</dbReference>
<evidence type="ECO:0000256" key="8">
    <source>
        <dbReference type="SAM" id="Coils"/>
    </source>
</evidence>
<comment type="subcellular location">
    <subcellularLocation>
        <location evidence="1 7">Nucleus</location>
    </subcellularLocation>
</comment>
<feature type="region of interest" description="Disordered" evidence="9">
    <location>
        <begin position="429"/>
        <end position="456"/>
    </location>
</feature>
<evidence type="ECO:0000259" key="10">
    <source>
        <dbReference type="SMART" id="SM01138"/>
    </source>
</evidence>
<dbReference type="SMART" id="SM01372">
    <property type="entry name" value="E2F_TDP"/>
    <property type="match status" value="1"/>
</dbReference>
<feature type="compositionally biased region" description="Basic and acidic residues" evidence="9">
    <location>
        <begin position="147"/>
        <end position="163"/>
    </location>
</feature>
<accession>A0A4Y7NIY9</accession>
<dbReference type="CDD" id="cd14458">
    <property type="entry name" value="DP_DD"/>
    <property type="match status" value="1"/>
</dbReference>
<keyword evidence="4 7" id="KW-0238">DNA-binding</keyword>
<dbReference type="AlphaFoldDB" id="A0A4Y7NIY9"/>
<keyword evidence="5 7" id="KW-0804">Transcription</keyword>
<dbReference type="Pfam" id="PF02319">
    <property type="entry name" value="WHD_E2F_TDP"/>
    <property type="match status" value="1"/>
</dbReference>
<dbReference type="GO" id="GO:0051726">
    <property type="term" value="P:regulation of cell cycle"/>
    <property type="evidence" value="ECO:0007669"/>
    <property type="project" value="InterPro"/>
</dbReference>
<keyword evidence="8" id="KW-0175">Coiled coil</keyword>
<evidence type="ECO:0000256" key="6">
    <source>
        <dbReference type="ARBA" id="ARBA00023242"/>
    </source>
</evidence>
<dbReference type="InterPro" id="IPR038168">
    <property type="entry name" value="TF_DP_C_sf"/>
</dbReference>
<dbReference type="PANTHER" id="PTHR12548">
    <property type="entry name" value="TRANSCRIPTION FACTOR DP"/>
    <property type="match status" value="1"/>
</dbReference>
<dbReference type="FunFam" id="1.10.10.10:FF:000047">
    <property type="entry name" value="Transcription factor"/>
    <property type="match status" value="1"/>
</dbReference>
<gene>
    <name evidence="12" type="primary">EOG090X0B66</name>
</gene>
<dbReference type="Gene3D" id="1.10.10.10">
    <property type="entry name" value="Winged helix-like DNA-binding domain superfamily/Winged helix DNA-binding domain"/>
    <property type="match status" value="1"/>
</dbReference>
<dbReference type="GO" id="GO:0000981">
    <property type="term" value="F:DNA-binding transcription factor activity, RNA polymerase II-specific"/>
    <property type="evidence" value="ECO:0007669"/>
    <property type="project" value="TreeGrafter"/>
</dbReference>
<evidence type="ECO:0000256" key="2">
    <source>
        <dbReference type="ARBA" id="ARBA00010940"/>
    </source>
</evidence>
<evidence type="ECO:0000256" key="3">
    <source>
        <dbReference type="ARBA" id="ARBA00023015"/>
    </source>
</evidence>
<dbReference type="InterPro" id="IPR037241">
    <property type="entry name" value="E2F-DP_heterodim"/>
</dbReference>
<dbReference type="FunFam" id="1.20.140.80:FF:000001">
    <property type="entry name" value="Transcription factor"/>
    <property type="match status" value="1"/>
</dbReference>
<reference evidence="12" key="1">
    <citation type="submission" date="2018-08" db="EMBL/GenBank/DDBJ databases">
        <authorList>
            <person name="Cornetti L."/>
        </authorList>
    </citation>
    <scope>NUCLEOTIDE SEQUENCE</scope>
    <source>
        <strain evidence="12">DE-FRO-2-1</strain>
    </source>
</reference>
<dbReference type="InterPro" id="IPR036390">
    <property type="entry name" value="WH_DNA-bd_sf"/>
</dbReference>
<feature type="compositionally biased region" description="Acidic residues" evidence="9">
    <location>
        <begin position="439"/>
        <end position="456"/>
    </location>
</feature>
<evidence type="ECO:0000256" key="9">
    <source>
        <dbReference type="SAM" id="MobiDB-lite"/>
    </source>
</evidence>
<feature type="coiled-coil region" evidence="8">
    <location>
        <begin position="257"/>
        <end position="284"/>
    </location>
</feature>
<dbReference type="Pfam" id="PF08781">
    <property type="entry name" value="DP"/>
    <property type="match status" value="1"/>
</dbReference>
<protein>
    <submittedName>
        <fullName evidence="12">EOG090X0B66</fullName>
    </submittedName>
</protein>
<evidence type="ECO:0000259" key="11">
    <source>
        <dbReference type="SMART" id="SM01372"/>
    </source>
</evidence>
<evidence type="ECO:0000256" key="1">
    <source>
        <dbReference type="ARBA" id="ARBA00004123"/>
    </source>
</evidence>